<protein>
    <recommendedName>
        <fullName evidence="3">CpXC domain-containing protein</fullName>
    </recommendedName>
</protein>
<reference evidence="1 2" key="1">
    <citation type="submission" date="2020-08" db="EMBL/GenBank/DDBJ databases">
        <authorList>
            <person name="Liu C."/>
            <person name="Sun Q."/>
        </authorList>
    </citation>
    <scope>NUCLEOTIDE SEQUENCE [LARGE SCALE GENOMIC DNA]</scope>
    <source>
        <strain evidence="1 2">NSJ-18</strain>
    </source>
</reference>
<gene>
    <name evidence="1" type="ORF">H8923_12355</name>
</gene>
<keyword evidence="2" id="KW-1185">Reference proteome</keyword>
<proteinExistence type="predicted"/>
<dbReference type="RefSeq" id="WP_153971838.1">
    <property type="nucleotide sequence ID" value="NZ_JACRWE010000005.1"/>
</dbReference>
<name>A0ABR7JRL7_9FIRM</name>
<evidence type="ECO:0000313" key="1">
    <source>
        <dbReference type="EMBL" id="MBC5997558.1"/>
    </source>
</evidence>
<accession>A0ABR7JRL7</accession>
<sequence length="149" mass="18224">MYICIDDDLPGWLKFDLRKEDGICKCKKNFNIIHEEMVKTRLKRDEEYENSNTFIFEDITYYVKCSECNKLYKIQVKYEGNKKDDYTDILNIKEITPEYIILNIKNREEKEEVLYNMGYKDLLVQVYKFIDNEDRREIKYKVTNNTYML</sequence>
<comment type="caution">
    <text evidence="1">The sequence shown here is derived from an EMBL/GenBank/DDBJ whole genome shotgun (WGS) entry which is preliminary data.</text>
</comment>
<evidence type="ECO:0008006" key="3">
    <source>
        <dbReference type="Google" id="ProtNLM"/>
    </source>
</evidence>
<dbReference type="Proteomes" id="UP000609849">
    <property type="component" value="Unassembled WGS sequence"/>
</dbReference>
<dbReference type="EMBL" id="JACRWE010000005">
    <property type="protein sequence ID" value="MBC5997558.1"/>
    <property type="molecule type" value="Genomic_DNA"/>
</dbReference>
<evidence type="ECO:0000313" key="2">
    <source>
        <dbReference type="Proteomes" id="UP000609849"/>
    </source>
</evidence>
<organism evidence="1 2">
    <name type="scientific">Romboutsia faecis</name>
    <dbReference type="NCBI Taxonomy" id="2764597"/>
    <lineage>
        <taxon>Bacteria</taxon>
        <taxon>Bacillati</taxon>
        <taxon>Bacillota</taxon>
        <taxon>Clostridia</taxon>
        <taxon>Peptostreptococcales</taxon>
        <taxon>Peptostreptococcaceae</taxon>
        <taxon>Romboutsia</taxon>
    </lineage>
</organism>